<dbReference type="InterPro" id="IPR006823">
    <property type="entry name" value="Ceramidase_alk"/>
</dbReference>
<keyword evidence="5" id="KW-0746">Sphingolipid metabolism</keyword>
<dbReference type="RefSeq" id="WP_220509300.1">
    <property type="nucleotide sequence ID" value="NZ_BAAALP010000016.1"/>
</dbReference>
<gene>
    <name evidence="9" type="ORF">HNR61_002682</name>
</gene>
<dbReference type="GO" id="GO:0016020">
    <property type="term" value="C:membrane"/>
    <property type="evidence" value="ECO:0007669"/>
    <property type="project" value="GOC"/>
</dbReference>
<dbReference type="GO" id="GO:0046512">
    <property type="term" value="P:sphingosine biosynthetic process"/>
    <property type="evidence" value="ECO:0007669"/>
    <property type="project" value="TreeGrafter"/>
</dbReference>
<evidence type="ECO:0000259" key="8">
    <source>
        <dbReference type="Pfam" id="PF17048"/>
    </source>
</evidence>
<keyword evidence="5" id="KW-0443">Lipid metabolism</keyword>
<feature type="domain" description="Neutral/alkaline non-lysosomal ceramidase C-terminal" evidence="8">
    <location>
        <begin position="478"/>
        <end position="622"/>
    </location>
</feature>
<evidence type="ECO:0000256" key="1">
    <source>
        <dbReference type="ARBA" id="ARBA00009835"/>
    </source>
</evidence>
<feature type="region of interest" description="Disordered" evidence="6">
    <location>
        <begin position="487"/>
        <end position="516"/>
    </location>
</feature>
<dbReference type="Proteomes" id="UP000572680">
    <property type="component" value="Unassembled WGS sequence"/>
</dbReference>
<keyword evidence="4" id="KW-0479">Metal-binding</keyword>
<name>A0A7W3LMV3_ACTNM</name>
<feature type="binding site" evidence="4">
    <location>
        <position position="89"/>
    </location>
    <ligand>
        <name>Zn(2+)</name>
        <dbReference type="ChEBI" id="CHEBI:29105"/>
    </ligand>
</feature>
<accession>A0A7W3LMV3</accession>
<dbReference type="GO" id="GO:0046514">
    <property type="term" value="P:ceramide catabolic process"/>
    <property type="evidence" value="ECO:0007669"/>
    <property type="project" value="InterPro"/>
</dbReference>
<feature type="binding site" evidence="4">
    <location>
        <position position="408"/>
    </location>
    <ligand>
        <name>Zn(2+)</name>
        <dbReference type="ChEBI" id="CHEBI:29105"/>
    </ligand>
</feature>
<evidence type="ECO:0000256" key="3">
    <source>
        <dbReference type="PIRSR" id="PIRSR606823-1"/>
    </source>
</evidence>
<dbReference type="AlphaFoldDB" id="A0A7W3LMV3"/>
<dbReference type="PANTHER" id="PTHR12670">
    <property type="entry name" value="CERAMIDASE"/>
    <property type="match status" value="1"/>
</dbReference>
<dbReference type="InterPro" id="IPR031329">
    <property type="entry name" value="NEUT/ALK_ceramidase_N"/>
</dbReference>
<protein>
    <recommendedName>
        <fullName evidence="5">Neutral ceramidase</fullName>
        <ecNumber evidence="5">3.5.1.23</ecNumber>
    </recommendedName>
</protein>
<organism evidence="9 10">
    <name type="scientific">Actinomadura namibiensis</name>
    <dbReference type="NCBI Taxonomy" id="182080"/>
    <lineage>
        <taxon>Bacteria</taxon>
        <taxon>Bacillati</taxon>
        <taxon>Actinomycetota</taxon>
        <taxon>Actinomycetes</taxon>
        <taxon>Streptosporangiales</taxon>
        <taxon>Thermomonosporaceae</taxon>
        <taxon>Actinomadura</taxon>
    </lineage>
</organism>
<dbReference type="GO" id="GO:0046872">
    <property type="term" value="F:metal ion binding"/>
    <property type="evidence" value="ECO:0007669"/>
    <property type="project" value="UniProtKB-KW"/>
</dbReference>
<evidence type="ECO:0000256" key="5">
    <source>
        <dbReference type="RuleBase" id="RU366019"/>
    </source>
</evidence>
<keyword evidence="4" id="KW-0862">Zinc</keyword>
<keyword evidence="2 5" id="KW-0378">Hydrolase</keyword>
<evidence type="ECO:0000313" key="9">
    <source>
        <dbReference type="EMBL" id="MBA8951051.1"/>
    </source>
</evidence>
<dbReference type="InterPro" id="IPR031331">
    <property type="entry name" value="NEUT/ALK_ceramidase_C"/>
</dbReference>
<feature type="binding site" evidence="4">
    <location>
        <position position="197"/>
    </location>
    <ligand>
        <name>Zn(2+)</name>
        <dbReference type="ChEBI" id="CHEBI:29105"/>
    </ligand>
</feature>
<dbReference type="Gene3D" id="2.60.40.2300">
    <property type="entry name" value="Neutral/alkaline non-lysosomal ceramidase, C-terminal domain"/>
    <property type="match status" value="1"/>
</dbReference>
<keyword evidence="10" id="KW-1185">Reference proteome</keyword>
<evidence type="ECO:0000256" key="2">
    <source>
        <dbReference type="ARBA" id="ARBA00022801"/>
    </source>
</evidence>
<comment type="cofactor">
    <cofactor evidence="4">
        <name>Zn(2+)</name>
        <dbReference type="ChEBI" id="CHEBI:29105"/>
    </cofactor>
    <text evidence="4">Binds 1 zinc ion per subunit.</text>
</comment>
<dbReference type="GO" id="GO:0005576">
    <property type="term" value="C:extracellular region"/>
    <property type="evidence" value="ECO:0007669"/>
    <property type="project" value="TreeGrafter"/>
</dbReference>
<comment type="caution">
    <text evidence="9">The sequence shown here is derived from an EMBL/GenBank/DDBJ whole genome shotgun (WGS) entry which is preliminary data.</text>
</comment>
<feature type="active site" description="Nucleophile" evidence="3">
    <location>
        <position position="248"/>
    </location>
</feature>
<evidence type="ECO:0000256" key="6">
    <source>
        <dbReference type="SAM" id="MobiDB-lite"/>
    </source>
</evidence>
<dbReference type="InterPro" id="IPR038445">
    <property type="entry name" value="NCDase_C_sf"/>
</dbReference>
<reference evidence="9 10" key="1">
    <citation type="submission" date="2020-08" db="EMBL/GenBank/DDBJ databases">
        <title>Genomic Encyclopedia of Type Strains, Phase IV (KMG-IV): sequencing the most valuable type-strain genomes for metagenomic binning, comparative biology and taxonomic classification.</title>
        <authorList>
            <person name="Goeker M."/>
        </authorList>
    </citation>
    <scope>NUCLEOTIDE SEQUENCE [LARGE SCALE GENOMIC DNA]</scope>
    <source>
        <strain evidence="9 10">DSM 44197</strain>
    </source>
</reference>
<dbReference type="Pfam" id="PF17048">
    <property type="entry name" value="Ceramidse_alk_C"/>
    <property type="match status" value="1"/>
</dbReference>
<feature type="binding site" evidence="4">
    <location>
        <position position="444"/>
    </location>
    <ligand>
        <name>Zn(2+)</name>
        <dbReference type="ChEBI" id="CHEBI:29105"/>
    </ligand>
</feature>
<evidence type="ECO:0000259" key="7">
    <source>
        <dbReference type="Pfam" id="PF04734"/>
    </source>
</evidence>
<comment type="similarity">
    <text evidence="1 5">Belongs to the neutral ceramidase family.</text>
</comment>
<dbReference type="GO" id="GO:0017040">
    <property type="term" value="F:N-acylsphingosine amidohydrolase activity"/>
    <property type="evidence" value="ECO:0007669"/>
    <property type="project" value="UniProtKB-UniRule"/>
</dbReference>
<dbReference type="EMBL" id="JACJIA010000003">
    <property type="protein sequence ID" value="MBA8951051.1"/>
    <property type="molecule type" value="Genomic_DNA"/>
</dbReference>
<dbReference type="PANTHER" id="PTHR12670:SF1">
    <property type="entry name" value="NEUTRAL CERAMIDASE"/>
    <property type="match status" value="1"/>
</dbReference>
<dbReference type="EC" id="3.5.1.23" evidence="5"/>
<evidence type="ECO:0000313" key="10">
    <source>
        <dbReference type="Proteomes" id="UP000572680"/>
    </source>
</evidence>
<comment type="catalytic activity">
    <reaction evidence="5">
        <text>an N-acylsphing-4-enine + H2O = sphing-4-enine + a fatty acid</text>
        <dbReference type="Rhea" id="RHEA:20856"/>
        <dbReference type="ChEBI" id="CHEBI:15377"/>
        <dbReference type="ChEBI" id="CHEBI:28868"/>
        <dbReference type="ChEBI" id="CHEBI:52639"/>
        <dbReference type="ChEBI" id="CHEBI:57756"/>
        <dbReference type="EC" id="3.5.1.23"/>
    </reaction>
</comment>
<sequence>MTYLAGRGIADVTGEAAECGMLGYGMKWQVSDGIHTRLRARAFAFERQGGRALLVVCDLPLMFDSVVRAVLPRLPDGYDETNVMITATHTHCGPGGYARHALYNSTAGGFRDRTFGAIVDGIVEAATRAHEDLAPARLLLGHGELRDASVNRSRRAFDRNPAADRAFFPDAIDPQVTVLRIEREGRLVGAVSWFATHNTSLTNRNTLISGDNKGYASYHWERLVGGVDYLDEPGFVAAFPQTNAGDMSPNLWLAEGRGPTDDQWTNARLIGERQYRAATAVRCAEIDGPIDARLTHVDMGNVLVRPEFTGDGRPHRTGRPVAGASAWAGAGVDGPAFKGFREGRNPVWDALSRCLVYPLAPRLRDAQYPKAVTLPAGVANRFRPMVAERFAFQLLRIGPLYLVGIPGEVTIVAGLRLRRAVAGIVGAELENVLVAGYSNGYMHYTTTPEEYDAREYEGGSTLFGRWQLPALCQIGAGLATAMRDGAPVGRGTPEPEPPARRARHTIPPDRPHPRRAFGDVLSVGRDGRTVTARFVGAHPGNDLRRGGTYLAVERRDGDAWTRVADDGDWCTTFRWARTGDAGSTVTITWDVPEDAPAGRYRIRYLGDTPDGPFTGATDPFEIP</sequence>
<proteinExistence type="inferred from homology"/>
<dbReference type="Pfam" id="PF04734">
    <property type="entry name" value="Ceramidase_alk"/>
    <property type="match status" value="1"/>
</dbReference>
<dbReference type="GO" id="GO:0042759">
    <property type="term" value="P:long-chain fatty acid biosynthetic process"/>
    <property type="evidence" value="ECO:0007669"/>
    <property type="project" value="TreeGrafter"/>
</dbReference>
<evidence type="ECO:0000256" key="4">
    <source>
        <dbReference type="PIRSR" id="PIRSR606823-2"/>
    </source>
</evidence>
<feature type="domain" description="Neutral/alkaline non-lysosomal ceramidase N-terminal" evidence="7">
    <location>
        <begin position="3"/>
        <end position="472"/>
    </location>
</feature>